<accession>A0A7H5AB05</accession>
<evidence type="ECO:0000313" key="1">
    <source>
        <dbReference type="EMBL" id="EWF90178.1"/>
    </source>
</evidence>
<evidence type="ECO:0000313" key="2">
    <source>
        <dbReference type="Proteomes" id="UP000020202"/>
    </source>
</evidence>
<dbReference type="Proteomes" id="UP000020202">
    <property type="component" value="Unassembled WGS sequence"/>
</dbReference>
<gene>
    <name evidence="1" type="ORF">L373_02689</name>
</gene>
<protein>
    <submittedName>
        <fullName evidence="1">Uncharacterized protein</fullName>
    </submittedName>
</protein>
<sequence length="122" mass="12936">MQQVHFVGGEPIATLHVGVVPILSRGTPENNHCLAGESARLTNLLIAQRHLLLVPGFCCPAPSAIIKGVLFNPALVESGQLRIQPHAVSRTHRLQQGCAAHYVNRPAGTGTAAIVVNLRTAK</sequence>
<reference evidence="1 2" key="1">
    <citation type="submission" date="2014-01" db="EMBL/GenBank/DDBJ databases">
        <title>The Genome Sequence of Klebsiella oxytoca MGH 27.</title>
        <authorList>
            <consortium name="The Broad Institute Genomics Platform"/>
            <consortium name="The Broad Institute Genome Sequencing Center for Infectious Disease"/>
            <person name="Murphy C."/>
            <person name="Cosimi L."/>
            <person name="Cerqueira G."/>
            <person name="Feldgarden M."/>
            <person name="Earl A."/>
            <person name="Hung D."/>
            <person name="Onderdonk A.B."/>
            <person name="Ferraro M.J."/>
            <person name="Hooper D."/>
            <person name="Dekker J."/>
            <person name="O'Brien T."/>
            <person name="Huang S."/>
            <person name="Quan V."/>
            <person name="Ernst C."/>
            <person name="Delaney M."/>
            <person name="DuBois A."/>
            <person name="Kim D.S."/>
            <person name="Young S.K."/>
            <person name="Zeng Q."/>
            <person name="Gargeya S."/>
            <person name="Fitzgerald M."/>
            <person name="Abouelleil A."/>
            <person name="Alvarado L."/>
            <person name="Berlin A.M."/>
            <person name="Chapman S.B."/>
            <person name="Gainer-Dewar J."/>
            <person name="Goldberg J."/>
            <person name="Gnerre S."/>
            <person name="Griggs A."/>
            <person name="Gujja S."/>
            <person name="Hansen M."/>
            <person name="Howarth C."/>
            <person name="Imamovic A."/>
            <person name="Ireland A."/>
            <person name="Larimer J."/>
            <person name="McCowan C."/>
            <person name="Murphy C."/>
            <person name="Pearson M."/>
            <person name="Poon T.W."/>
            <person name="Priest M."/>
            <person name="Roberts A."/>
            <person name="Saif S."/>
            <person name="Shea T."/>
            <person name="Sykes S."/>
            <person name="Wortman J."/>
            <person name="Nusbaum C."/>
            <person name="Birren B."/>
        </authorList>
    </citation>
    <scope>NUCLEOTIDE SEQUENCE [LARGE SCALE GENOMIC DNA]</scope>
    <source>
        <strain evidence="1 2">MGH 27</strain>
    </source>
</reference>
<proteinExistence type="predicted"/>
<dbReference type="EMBL" id="JCNZ01000008">
    <property type="protein sequence ID" value="EWF90178.1"/>
    <property type="molecule type" value="Genomic_DNA"/>
</dbReference>
<organism evidence="1 2">
    <name type="scientific">Klebsiella michiganensis</name>
    <dbReference type="NCBI Taxonomy" id="1134687"/>
    <lineage>
        <taxon>Bacteria</taxon>
        <taxon>Pseudomonadati</taxon>
        <taxon>Pseudomonadota</taxon>
        <taxon>Gammaproteobacteria</taxon>
        <taxon>Enterobacterales</taxon>
        <taxon>Enterobacteriaceae</taxon>
        <taxon>Klebsiella/Raoultella group</taxon>
        <taxon>Klebsiella</taxon>
    </lineage>
</organism>
<comment type="caution">
    <text evidence="1">The sequence shown here is derived from an EMBL/GenBank/DDBJ whole genome shotgun (WGS) entry which is preliminary data.</text>
</comment>
<name>A0A7H5AB05_9ENTR</name>
<dbReference type="AlphaFoldDB" id="A0A7H5AB05"/>